<dbReference type="InterPro" id="IPR036594">
    <property type="entry name" value="Meth_synthase_dom"/>
</dbReference>
<dbReference type="PANTHER" id="PTHR45833:SF1">
    <property type="entry name" value="METHIONINE SYNTHASE"/>
    <property type="match status" value="1"/>
</dbReference>
<feature type="binding site" evidence="19">
    <location>
        <position position="293"/>
    </location>
    <ligand>
        <name>Zn(2+)</name>
        <dbReference type="ChEBI" id="CHEBI:29105"/>
    </ligand>
</feature>
<evidence type="ECO:0000259" key="24">
    <source>
        <dbReference type="PROSITE" id="PS51337"/>
    </source>
</evidence>
<comment type="pathway">
    <text evidence="4">Amino-acid biosynthesis; L-methionine biosynthesis via de novo pathway; L-methionine from L-homocysteine (MetH route): step 1/1.</text>
</comment>
<proteinExistence type="inferred from homology"/>
<keyword evidence="13 19" id="KW-0479">Metal-binding</keyword>
<evidence type="ECO:0000256" key="4">
    <source>
        <dbReference type="ARBA" id="ARBA00005178"/>
    </source>
</evidence>
<dbReference type="InterPro" id="IPR036589">
    <property type="entry name" value="HCY_dom_sf"/>
</dbReference>
<evidence type="ECO:0000313" key="26">
    <source>
        <dbReference type="Proteomes" id="UP000182737"/>
    </source>
</evidence>
<dbReference type="InterPro" id="IPR011005">
    <property type="entry name" value="Dihydropteroate_synth-like_sf"/>
</dbReference>
<dbReference type="SUPFAM" id="SSF52242">
    <property type="entry name" value="Cobalamin (vitamin B12)-binding domain"/>
    <property type="match status" value="1"/>
</dbReference>
<keyword evidence="26" id="KW-1185">Reference proteome</keyword>
<feature type="compositionally biased region" description="Low complexity" evidence="20">
    <location>
        <begin position="615"/>
        <end position="627"/>
    </location>
</feature>
<accession>A0A1I3LD82</accession>
<feature type="domain" description="Hcy-binding" evidence="21">
    <location>
        <begin position="1"/>
        <end position="307"/>
    </location>
</feature>
<evidence type="ECO:0000256" key="18">
    <source>
        <dbReference type="ARBA" id="ARBA00031040"/>
    </source>
</evidence>
<feature type="domain" description="B12-binding" evidence="23">
    <location>
        <begin position="734"/>
        <end position="854"/>
    </location>
</feature>
<evidence type="ECO:0000256" key="17">
    <source>
        <dbReference type="ARBA" id="ARBA00025552"/>
    </source>
</evidence>
<comment type="function">
    <text evidence="17">Catalyzes the transfer of a methyl group from methyl-cobalamin to homocysteine, yielding enzyme-bound cob(I)alamin and methionine. Subsequently, remethylates the cofactor using methyltetrahydrofolate.</text>
</comment>
<dbReference type="InterPro" id="IPR000489">
    <property type="entry name" value="Pterin-binding_dom"/>
</dbReference>
<dbReference type="Pfam" id="PF02574">
    <property type="entry name" value="S-methyl_trans"/>
    <property type="match status" value="1"/>
</dbReference>
<evidence type="ECO:0000256" key="8">
    <source>
        <dbReference type="ARBA" id="ARBA00022603"/>
    </source>
</evidence>
<evidence type="ECO:0000256" key="9">
    <source>
        <dbReference type="ARBA" id="ARBA00022605"/>
    </source>
</evidence>
<dbReference type="Pfam" id="PF02310">
    <property type="entry name" value="B12-binding"/>
    <property type="match status" value="1"/>
</dbReference>
<evidence type="ECO:0000313" key="25">
    <source>
        <dbReference type="EMBL" id="SFI82723.1"/>
    </source>
</evidence>
<evidence type="ECO:0000256" key="16">
    <source>
        <dbReference type="ARBA" id="ARBA00023285"/>
    </source>
</evidence>
<dbReference type="PROSITE" id="PS50970">
    <property type="entry name" value="HCY"/>
    <property type="match status" value="1"/>
</dbReference>
<dbReference type="RefSeq" id="WP_074932086.1">
    <property type="nucleotide sequence ID" value="NZ_FORI01000006.1"/>
</dbReference>
<feature type="binding site" evidence="19">
    <location>
        <position position="292"/>
    </location>
    <ligand>
        <name>Zn(2+)</name>
        <dbReference type="ChEBI" id="CHEBI:29105"/>
    </ligand>
</feature>
<evidence type="ECO:0000259" key="22">
    <source>
        <dbReference type="PROSITE" id="PS50972"/>
    </source>
</evidence>
<dbReference type="SUPFAM" id="SSF82282">
    <property type="entry name" value="Homocysteine S-methyltransferase"/>
    <property type="match status" value="1"/>
</dbReference>
<gene>
    <name evidence="25" type="ORF">SAMN04487775_106214</name>
</gene>
<evidence type="ECO:0000256" key="15">
    <source>
        <dbReference type="ARBA" id="ARBA00023167"/>
    </source>
</evidence>
<dbReference type="GO" id="GO:0031419">
    <property type="term" value="F:cobalamin binding"/>
    <property type="evidence" value="ECO:0007669"/>
    <property type="project" value="UniProtKB-KW"/>
</dbReference>
<dbReference type="GO" id="GO:0046872">
    <property type="term" value="F:metal ion binding"/>
    <property type="evidence" value="ECO:0007669"/>
    <property type="project" value="UniProtKB-KW"/>
</dbReference>
<dbReference type="Pfam" id="PF02607">
    <property type="entry name" value="B12-binding_2"/>
    <property type="match status" value="1"/>
</dbReference>
<evidence type="ECO:0000256" key="20">
    <source>
        <dbReference type="SAM" id="MobiDB-lite"/>
    </source>
</evidence>
<evidence type="ECO:0000256" key="2">
    <source>
        <dbReference type="ARBA" id="ARBA00001947"/>
    </source>
</evidence>
<dbReference type="InterPro" id="IPR036724">
    <property type="entry name" value="Cobalamin-bd_sf"/>
</dbReference>
<dbReference type="GO" id="GO:0050667">
    <property type="term" value="P:homocysteine metabolic process"/>
    <property type="evidence" value="ECO:0007669"/>
    <property type="project" value="TreeGrafter"/>
</dbReference>
<comment type="similarity">
    <text evidence="5">Belongs to the vitamin-B12 dependent methionine synthase family.</text>
</comment>
<evidence type="ECO:0000256" key="1">
    <source>
        <dbReference type="ARBA" id="ARBA00001700"/>
    </source>
</evidence>
<comment type="cofactor">
    <cofactor evidence="2 19">
        <name>Zn(2+)</name>
        <dbReference type="ChEBI" id="CHEBI:29105"/>
    </cofactor>
</comment>
<dbReference type="GO" id="GO:0005829">
    <property type="term" value="C:cytosol"/>
    <property type="evidence" value="ECO:0007669"/>
    <property type="project" value="TreeGrafter"/>
</dbReference>
<reference evidence="26" key="1">
    <citation type="submission" date="2016-10" db="EMBL/GenBank/DDBJ databases">
        <authorList>
            <person name="Varghese N."/>
            <person name="Submissions S."/>
        </authorList>
    </citation>
    <scope>NUCLEOTIDE SEQUENCE [LARGE SCALE GENOMIC DNA]</scope>
    <source>
        <strain evidence="26">XBD1002</strain>
    </source>
</reference>
<evidence type="ECO:0000256" key="3">
    <source>
        <dbReference type="ARBA" id="ARBA00001956"/>
    </source>
</evidence>
<keyword evidence="14 19" id="KW-0862">Zinc</keyword>
<organism evidence="25 26">
    <name type="scientific">Treponema bryantii</name>
    <dbReference type="NCBI Taxonomy" id="163"/>
    <lineage>
        <taxon>Bacteria</taxon>
        <taxon>Pseudomonadati</taxon>
        <taxon>Spirochaetota</taxon>
        <taxon>Spirochaetia</taxon>
        <taxon>Spirochaetales</taxon>
        <taxon>Treponemataceae</taxon>
        <taxon>Treponema</taxon>
    </lineage>
</organism>
<dbReference type="Gene3D" id="1.10.1240.10">
    <property type="entry name" value="Methionine synthase domain"/>
    <property type="match status" value="1"/>
</dbReference>
<keyword evidence="8 19" id="KW-0489">Methyltransferase</keyword>
<dbReference type="Gene3D" id="3.20.20.20">
    <property type="entry name" value="Dihydropteroate synthase-like"/>
    <property type="match status" value="1"/>
</dbReference>
<dbReference type="PANTHER" id="PTHR45833">
    <property type="entry name" value="METHIONINE SYNTHASE"/>
    <property type="match status" value="1"/>
</dbReference>
<comment type="cofactor">
    <cofactor evidence="3">
        <name>methylcob(III)alamin</name>
        <dbReference type="ChEBI" id="CHEBI:28115"/>
    </cofactor>
</comment>
<evidence type="ECO:0000256" key="13">
    <source>
        <dbReference type="ARBA" id="ARBA00022723"/>
    </source>
</evidence>
<dbReference type="SUPFAM" id="SSF51717">
    <property type="entry name" value="Dihydropteroate synthetase-like"/>
    <property type="match status" value="1"/>
</dbReference>
<keyword evidence="16" id="KW-0170">Cobalt</keyword>
<feature type="compositionally biased region" description="Gly residues" evidence="20">
    <location>
        <begin position="628"/>
        <end position="639"/>
    </location>
</feature>
<dbReference type="InterPro" id="IPR006158">
    <property type="entry name" value="Cobalamin-bd"/>
</dbReference>
<evidence type="ECO:0000256" key="14">
    <source>
        <dbReference type="ARBA" id="ARBA00022833"/>
    </source>
</evidence>
<dbReference type="AlphaFoldDB" id="A0A1I3LD82"/>
<dbReference type="Gene3D" id="3.20.20.330">
    <property type="entry name" value="Homocysteine-binding-like domain"/>
    <property type="match status" value="1"/>
</dbReference>
<dbReference type="OrthoDB" id="9803687at2"/>
<evidence type="ECO:0000259" key="21">
    <source>
        <dbReference type="PROSITE" id="PS50970"/>
    </source>
</evidence>
<sequence>MTKLHDLLGKELLFFDGGTGTVLQGMGLKPGELPETWNTKHPDRIVQLHYNYFAAGSNIVNTNTFGAFITKFPLELERFVKAAIENANTARDKARAEKPDGKYFIAFDIGSCGKLLKPMGDLDFEDCVKLFKKTFAAAFPFAKEIADCGLAKINCVMIETMNDGYESKAAVLAAKETMEDLGIAAEDLPIIVSNVYDKECRTLSGSTPETMVAMLEGLGVSVVGVNCSLGPLEMKPTVERLCKAASVPVLVKPNAGLPKVVDGQTVFDVEAPEFVSAMKELAALGPMVLGGCCGTTPEYIKGLSNAMVSIRPSAYSTTVGGTPAIGCVSSNTKVVYFGGPHRPVLIGERINPTGKKKFKEALRAGDIPYIIHQGMEQEEAGAQVLDVNVGLPEIDEKEMMLRVLDELQNVTTLPLQIDTTKPDVMEAALRRYNGKPMINSVNGKQEIMDTVFPLVKKYGGLVVALTLDEDGIPENSARRVEIAKKIYAEAAKYGIRKSDIIIDPLAMAVSSDSKAGIATMETVRAIHEMGGLTSLGISNVSFGLPLREFVTASFFTLCMGAGLSAAIMNPLQGEMIKAWRCYNLLSGRDENCTDYIEWSGKESERLARLVVSTPSTGSGTATTVSAGGVAGVSPAGGGSEQQSASEGETSPLSNAIIHGLKTDAATATRELLKTTESLTIINEHLIPGLDYVGKRFEKKTMYLPQLLMAAEAAKAAFGEIREYMEKSGKKGAPKGKIIIATVKGDIHDIGKNIVKVLLENYDFEVIDLGKDVPPEVVVEACKKDHVMLVGLSALMTTTVAAMEETIKQLRKECPWAKTCVGGAVMTQEYADQIGADFYGKDAMDTVRYALELFK</sequence>
<dbReference type="EC" id="2.1.1.13" evidence="6"/>
<dbReference type="GO" id="GO:0032259">
    <property type="term" value="P:methylation"/>
    <property type="evidence" value="ECO:0007669"/>
    <property type="project" value="UniProtKB-KW"/>
</dbReference>
<feature type="region of interest" description="Disordered" evidence="20">
    <location>
        <begin position="615"/>
        <end position="649"/>
    </location>
</feature>
<keyword evidence="9" id="KW-0028">Amino-acid biosynthesis</keyword>
<dbReference type="PROSITE" id="PS51332">
    <property type="entry name" value="B12_BINDING"/>
    <property type="match status" value="1"/>
</dbReference>
<keyword evidence="12" id="KW-0949">S-adenosyl-L-methionine</keyword>
<dbReference type="PROSITE" id="PS51337">
    <property type="entry name" value="B12_BINDING_NTER"/>
    <property type="match status" value="1"/>
</dbReference>
<evidence type="ECO:0000256" key="19">
    <source>
        <dbReference type="PROSITE-ProRule" id="PRU00333"/>
    </source>
</evidence>
<evidence type="ECO:0000256" key="5">
    <source>
        <dbReference type="ARBA" id="ARBA00010398"/>
    </source>
</evidence>
<evidence type="ECO:0000256" key="12">
    <source>
        <dbReference type="ARBA" id="ARBA00022691"/>
    </source>
</evidence>
<dbReference type="InterPro" id="IPR050554">
    <property type="entry name" value="Met_Synthase/Corrinoid"/>
</dbReference>
<dbReference type="GO" id="GO:0046653">
    <property type="term" value="P:tetrahydrofolate metabolic process"/>
    <property type="evidence" value="ECO:0007669"/>
    <property type="project" value="TreeGrafter"/>
</dbReference>
<protein>
    <recommendedName>
        <fullName evidence="7">Methionine synthase</fullName>
        <ecNumber evidence="6">2.1.1.13</ecNumber>
    </recommendedName>
    <alternativeName>
        <fullName evidence="18">5-methyltetrahydrofolate--homocysteine methyltransferase</fullName>
    </alternativeName>
</protein>
<name>A0A1I3LD82_9SPIR</name>
<dbReference type="PROSITE" id="PS50972">
    <property type="entry name" value="PTERIN_BINDING"/>
    <property type="match status" value="1"/>
</dbReference>
<keyword evidence="15" id="KW-0486">Methionine biosynthesis</keyword>
<dbReference type="SMART" id="SM01018">
    <property type="entry name" value="B12-binding_2"/>
    <property type="match status" value="1"/>
</dbReference>
<dbReference type="EMBL" id="FORI01000006">
    <property type="protein sequence ID" value="SFI82723.1"/>
    <property type="molecule type" value="Genomic_DNA"/>
</dbReference>
<dbReference type="Proteomes" id="UP000182737">
    <property type="component" value="Unassembled WGS sequence"/>
</dbReference>
<dbReference type="NCBIfam" id="NF005719">
    <property type="entry name" value="PRK07535.1"/>
    <property type="match status" value="1"/>
</dbReference>
<feature type="binding site" evidence="19">
    <location>
        <position position="227"/>
    </location>
    <ligand>
        <name>Zn(2+)</name>
        <dbReference type="ChEBI" id="CHEBI:29105"/>
    </ligand>
</feature>
<comment type="catalytic activity">
    <reaction evidence="1">
        <text>(6S)-5-methyl-5,6,7,8-tetrahydrofolate + L-homocysteine = (6S)-5,6,7,8-tetrahydrofolate + L-methionine</text>
        <dbReference type="Rhea" id="RHEA:11172"/>
        <dbReference type="ChEBI" id="CHEBI:18608"/>
        <dbReference type="ChEBI" id="CHEBI:57453"/>
        <dbReference type="ChEBI" id="CHEBI:57844"/>
        <dbReference type="ChEBI" id="CHEBI:58199"/>
        <dbReference type="EC" id="2.1.1.13"/>
    </reaction>
</comment>
<dbReference type="InterPro" id="IPR003726">
    <property type="entry name" value="HCY_dom"/>
</dbReference>
<dbReference type="Gene3D" id="3.40.50.280">
    <property type="entry name" value="Cobalamin-binding domain"/>
    <property type="match status" value="1"/>
</dbReference>
<keyword evidence="11 19" id="KW-0808">Transferase</keyword>
<dbReference type="UniPathway" id="UPA00051">
    <property type="reaction ID" value="UER00081"/>
</dbReference>
<keyword evidence="10" id="KW-0846">Cobalamin</keyword>
<evidence type="ECO:0000256" key="11">
    <source>
        <dbReference type="ARBA" id="ARBA00022679"/>
    </source>
</evidence>
<dbReference type="SUPFAM" id="SSF47644">
    <property type="entry name" value="Methionine synthase domain"/>
    <property type="match status" value="1"/>
</dbReference>
<feature type="domain" description="Pterin-binding" evidence="22">
    <location>
        <begin position="343"/>
        <end position="597"/>
    </location>
</feature>
<dbReference type="Pfam" id="PF00809">
    <property type="entry name" value="Pterin_bind"/>
    <property type="match status" value="1"/>
</dbReference>
<evidence type="ECO:0000256" key="10">
    <source>
        <dbReference type="ARBA" id="ARBA00022628"/>
    </source>
</evidence>
<evidence type="ECO:0000256" key="7">
    <source>
        <dbReference type="ARBA" id="ARBA00013998"/>
    </source>
</evidence>
<dbReference type="GO" id="GO:0008705">
    <property type="term" value="F:methionine synthase activity"/>
    <property type="evidence" value="ECO:0007669"/>
    <property type="project" value="UniProtKB-EC"/>
</dbReference>
<evidence type="ECO:0000259" key="23">
    <source>
        <dbReference type="PROSITE" id="PS51332"/>
    </source>
</evidence>
<feature type="domain" description="B12-binding N-terminal" evidence="24">
    <location>
        <begin position="639"/>
        <end position="732"/>
    </location>
</feature>
<evidence type="ECO:0000256" key="6">
    <source>
        <dbReference type="ARBA" id="ARBA00012032"/>
    </source>
</evidence>
<dbReference type="InterPro" id="IPR003759">
    <property type="entry name" value="Cbl-bd_cap"/>
</dbReference>